<evidence type="ECO:0000256" key="4">
    <source>
        <dbReference type="ARBA" id="ARBA00023277"/>
    </source>
</evidence>
<dbReference type="InterPro" id="IPR003764">
    <property type="entry name" value="GlcNAc_6-P_deAcase"/>
</dbReference>
<proteinExistence type="inferred from homology"/>
<dbReference type="EMBL" id="VUNJ01000020">
    <property type="protein sequence ID" value="MST93155.1"/>
    <property type="molecule type" value="Genomic_DNA"/>
</dbReference>
<feature type="binding site" evidence="7">
    <location>
        <position position="126"/>
    </location>
    <ligand>
        <name>Zn(2+)</name>
        <dbReference type="ChEBI" id="CHEBI:29105"/>
    </ligand>
</feature>
<feature type="domain" description="Amidohydrolase-related" evidence="8">
    <location>
        <begin position="47"/>
        <end position="373"/>
    </location>
</feature>
<dbReference type="InterPro" id="IPR011059">
    <property type="entry name" value="Metal-dep_hydrolase_composite"/>
</dbReference>
<evidence type="ECO:0000313" key="10">
    <source>
        <dbReference type="Proteomes" id="UP000431913"/>
    </source>
</evidence>
<evidence type="ECO:0000259" key="8">
    <source>
        <dbReference type="Pfam" id="PF01979"/>
    </source>
</evidence>
<dbReference type="Pfam" id="PF01979">
    <property type="entry name" value="Amidohydro_1"/>
    <property type="match status" value="1"/>
</dbReference>
<evidence type="ECO:0000256" key="3">
    <source>
        <dbReference type="ARBA" id="ARBA00022801"/>
    </source>
</evidence>
<comment type="caution">
    <text evidence="9">The sequence shown here is derived from an EMBL/GenBank/DDBJ whole genome shotgun (WGS) entry which is preliminary data.</text>
</comment>
<dbReference type="SUPFAM" id="SSF51556">
    <property type="entry name" value="Metallo-dependent hydrolases"/>
    <property type="match status" value="1"/>
</dbReference>
<dbReference type="GO" id="GO:0006046">
    <property type="term" value="P:N-acetylglucosamine catabolic process"/>
    <property type="evidence" value="ECO:0007669"/>
    <property type="project" value="TreeGrafter"/>
</dbReference>
<dbReference type="InterPro" id="IPR006680">
    <property type="entry name" value="Amidohydro-rel"/>
</dbReference>
<evidence type="ECO:0000256" key="1">
    <source>
        <dbReference type="ARBA" id="ARBA00010716"/>
    </source>
</evidence>
<comment type="cofactor">
    <cofactor evidence="7">
        <name>a divalent metal cation</name>
        <dbReference type="ChEBI" id="CHEBI:60240"/>
    </cofactor>
    <text evidence="7">Binds 1 divalent metal cation per subunit.</text>
</comment>
<evidence type="ECO:0000256" key="5">
    <source>
        <dbReference type="PIRNR" id="PIRNR038994"/>
    </source>
</evidence>
<dbReference type="PANTHER" id="PTHR11113">
    <property type="entry name" value="N-ACETYLGLUCOSAMINE-6-PHOSPHATE DEACETYLASE"/>
    <property type="match status" value="1"/>
</dbReference>
<gene>
    <name evidence="9" type="ORF">FYJ76_14660</name>
</gene>
<name>A0A6I2UDY9_9FIRM</name>
<evidence type="ECO:0000256" key="2">
    <source>
        <dbReference type="ARBA" id="ARBA00022723"/>
    </source>
</evidence>
<comment type="similarity">
    <text evidence="1 5">Belongs to the metallo-dependent hydrolases superfamily. NagA family.</text>
</comment>
<dbReference type="PIRSF" id="PIRSF038994">
    <property type="entry name" value="NagA"/>
    <property type="match status" value="1"/>
</dbReference>
<sequence>MRIKIIHARVVTQQIETDCTVYLEGGKICAVGGDLPFDTVLDAAGAYLAPGFIDMHTHGGGGHDFMDGGIAPILEAAKMHLRHGTTSLLATTLSSSLDDLSAALGDIGAAMQASGRLPHILGAHLEGPYFSQAQCGAQDPRYITPPIPSEYEQMLKTFPGVIRRWSFAPKLPGAQQFCRRLLECGVIPAIGHTDAVYKDIRQIVDCGCRLVTHFYSGMSGLTRRGGFRTLGAIESTYLFDELCAEIIADGKHLPPELLRLIVKGKGVENLCLVTDSMRGAGMPEGPTLLGSLRDGVPCLIEEGVAKMPDHTSFAGSVATFDRLIRTMRDFAGVSLPDCIRMASTNPARILGLPHKGRIAPGFDADLVLFDDNIRVQAVCIGGGPDTAIYDWR</sequence>
<evidence type="ECO:0000256" key="6">
    <source>
        <dbReference type="PIRSR" id="PIRSR038994-1"/>
    </source>
</evidence>
<feature type="binding site" evidence="7">
    <location>
        <position position="213"/>
    </location>
    <ligand>
        <name>Zn(2+)</name>
        <dbReference type="ChEBI" id="CHEBI:29105"/>
    </ligand>
</feature>
<dbReference type="RefSeq" id="WP_154523747.1">
    <property type="nucleotide sequence ID" value="NZ_VUNJ01000020.1"/>
</dbReference>
<dbReference type="CDD" id="cd00854">
    <property type="entry name" value="NagA"/>
    <property type="match status" value="1"/>
</dbReference>
<dbReference type="InterPro" id="IPR032466">
    <property type="entry name" value="Metal_Hydrolase"/>
</dbReference>
<accession>A0A6I2UDY9</accession>
<dbReference type="GO" id="GO:0046872">
    <property type="term" value="F:metal ion binding"/>
    <property type="evidence" value="ECO:0007669"/>
    <property type="project" value="UniProtKB-KW"/>
</dbReference>
<protein>
    <submittedName>
        <fullName evidence="9">N-acetylglucosamine-6-phosphate deacetylase</fullName>
    </submittedName>
</protein>
<dbReference type="PANTHER" id="PTHR11113:SF14">
    <property type="entry name" value="N-ACETYLGLUCOSAMINE-6-PHOSPHATE DEACETYLASE"/>
    <property type="match status" value="1"/>
</dbReference>
<dbReference type="Gene3D" id="3.20.20.140">
    <property type="entry name" value="Metal-dependent hydrolases"/>
    <property type="match status" value="1"/>
</dbReference>
<organism evidence="9 10">
    <name type="scientific">Ruthenibacterium lactatiformans</name>
    <dbReference type="NCBI Taxonomy" id="1550024"/>
    <lineage>
        <taxon>Bacteria</taxon>
        <taxon>Bacillati</taxon>
        <taxon>Bacillota</taxon>
        <taxon>Clostridia</taxon>
        <taxon>Eubacteriales</taxon>
        <taxon>Oscillospiraceae</taxon>
        <taxon>Ruthenibacterium</taxon>
    </lineage>
</organism>
<reference evidence="9 10" key="1">
    <citation type="submission" date="2019-08" db="EMBL/GenBank/DDBJ databases">
        <title>In-depth cultivation of the pig gut microbiome towards novel bacterial diversity and tailored functional studies.</title>
        <authorList>
            <person name="Wylensek D."/>
            <person name="Hitch T.C.A."/>
            <person name="Clavel T."/>
        </authorList>
    </citation>
    <scope>NUCLEOTIDE SEQUENCE [LARGE SCALE GENOMIC DNA]</scope>
    <source>
        <strain evidence="9 10">WCA3-601-WT-6J</strain>
    </source>
</reference>
<dbReference type="Gene3D" id="2.30.40.10">
    <property type="entry name" value="Urease, subunit C, domain 1"/>
    <property type="match status" value="1"/>
</dbReference>
<feature type="active site" description="Proton donor/acceptor" evidence="6">
    <location>
        <position position="275"/>
    </location>
</feature>
<dbReference type="AlphaFoldDB" id="A0A6I2UDY9"/>
<feature type="binding site" evidence="7">
    <location>
        <position position="192"/>
    </location>
    <ligand>
        <name>Zn(2+)</name>
        <dbReference type="ChEBI" id="CHEBI:29105"/>
    </ligand>
</feature>
<evidence type="ECO:0000313" key="9">
    <source>
        <dbReference type="EMBL" id="MST93155.1"/>
    </source>
</evidence>
<keyword evidence="2 7" id="KW-0479">Metal-binding</keyword>
<dbReference type="GO" id="GO:0008448">
    <property type="term" value="F:N-acetylglucosamine-6-phosphate deacetylase activity"/>
    <property type="evidence" value="ECO:0007669"/>
    <property type="project" value="InterPro"/>
</dbReference>
<dbReference type="SUPFAM" id="SSF51338">
    <property type="entry name" value="Composite domain of metallo-dependent hydrolases"/>
    <property type="match status" value="1"/>
</dbReference>
<keyword evidence="4 5" id="KW-0119">Carbohydrate metabolism</keyword>
<keyword evidence="3 5" id="KW-0378">Hydrolase</keyword>
<dbReference type="Proteomes" id="UP000431913">
    <property type="component" value="Unassembled WGS sequence"/>
</dbReference>
<evidence type="ECO:0000256" key="7">
    <source>
        <dbReference type="PIRSR" id="PIRSR038994-3"/>
    </source>
</evidence>